<dbReference type="Gene3D" id="3.40.50.280">
    <property type="entry name" value="Cobalamin-binding domain"/>
    <property type="match status" value="1"/>
</dbReference>
<gene>
    <name evidence="2" type="ORF">OBO34_04285</name>
</gene>
<sequence>MARASKEYIKNLIPQGLPDGREILEAGRKVGPTIRAGRSRLVRDSEFDHYLEYFQDHKERKEIAWFSNVGLATIEEEVEGIKELQRWCKKLKINYHSTLAIPSTLSAIPKELRRYDTKNTSYVLEKPEDFMTLGDIEGMEVIQSDQVLAVPNAWFNGINALKAGSYQVGCFSQLLWNYPGCDDHVSYVADMLKVMGVLSSKRDEGFAVSGYLDDTYPSYCKDAIAWVGYALFEQYIADDLCGVIYQVNYGGLISDIRIRAALLKALYDSLWRENQPLPVAKIQANTTRFWDHDIEANYGMLSQEMLMAVLAERRYNTGAVILPVPITEKVHVPTIDAIKGMLGVCSRLEENIEQWEAVIDFSYIDEMAEVLKEEGTKFFHNMLDILNDSGLDLADPMEMLMFVKNFNAGLFEETFHPSMKETGKIQVHYYTDMGKLTQDMIDEGNANMDKSQLEGSLKGRTILIASTDAHVYGLQYVRNILEKAGAEVVDAGVDASIPYIFDTADEEGIRYIGVSTHNGQALGIAEQLLSEMKQRGGDKKYMVFMGGRLNTILPGHSEPSDVTEMINQKGILAENNLIKTIQAIGES</sequence>
<evidence type="ECO:0000313" key="3">
    <source>
        <dbReference type="Proteomes" id="UP001065549"/>
    </source>
</evidence>
<dbReference type="RefSeq" id="WP_253020131.1">
    <property type="nucleotide sequence ID" value="NZ_JAOSHN010000002.1"/>
</dbReference>
<comment type="caution">
    <text evidence="2">The sequence shown here is derived from an EMBL/GenBank/DDBJ whole genome shotgun (WGS) entry which is preliminary data.</text>
</comment>
<evidence type="ECO:0000259" key="1">
    <source>
        <dbReference type="PROSITE" id="PS51332"/>
    </source>
</evidence>
<dbReference type="Proteomes" id="UP001065549">
    <property type="component" value="Unassembled WGS sequence"/>
</dbReference>
<dbReference type="SUPFAM" id="SSF52242">
    <property type="entry name" value="Cobalamin (vitamin B12)-binding domain"/>
    <property type="match status" value="1"/>
</dbReference>
<dbReference type="InterPro" id="IPR006158">
    <property type="entry name" value="Cobalamin-bd"/>
</dbReference>
<dbReference type="AlphaFoldDB" id="A0A9J6QSH2"/>
<protein>
    <submittedName>
        <fullName evidence="2">Cobalamin B12-binding domain-containing protein</fullName>
    </submittedName>
</protein>
<dbReference type="Pfam" id="PF02310">
    <property type="entry name" value="B12-binding"/>
    <property type="match status" value="1"/>
</dbReference>
<evidence type="ECO:0000313" key="2">
    <source>
        <dbReference type="EMBL" id="MCU7377571.1"/>
    </source>
</evidence>
<dbReference type="GO" id="GO:0046872">
    <property type="term" value="F:metal ion binding"/>
    <property type="evidence" value="ECO:0007669"/>
    <property type="project" value="InterPro"/>
</dbReference>
<name>A0A9J6QSH2_9FIRM</name>
<dbReference type="EMBL" id="JAOSHN010000002">
    <property type="protein sequence ID" value="MCU7377571.1"/>
    <property type="molecule type" value="Genomic_DNA"/>
</dbReference>
<reference evidence="2" key="1">
    <citation type="submission" date="2022-09" db="EMBL/GenBank/DDBJ databases">
        <title>Culturomic study of gut microbiota in children with autism spectrum disorder.</title>
        <authorList>
            <person name="Efimov B.A."/>
            <person name="Chaplin A.V."/>
            <person name="Sokolova S.R."/>
            <person name="Pikina A.P."/>
            <person name="Korzhanova M."/>
            <person name="Belova V."/>
            <person name="Korostin D."/>
        </authorList>
    </citation>
    <scope>NUCLEOTIDE SEQUENCE</scope>
    <source>
        <strain evidence="2">ASD5510</strain>
    </source>
</reference>
<accession>A0A9J6QSH2</accession>
<proteinExistence type="predicted"/>
<feature type="domain" description="B12-binding" evidence="1">
    <location>
        <begin position="457"/>
        <end position="587"/>
    </location>
</feature>
<dbReference type="PROSITE" id="PS51332">
    <property type="entry name" value="B12_BINDING"/>
    <property type="match status" value="1"/>
</dbReference>
<keyword evidence="3" id="KW-1185">Reference proteome</keyword>
<dbReference type="GO" id="GO:0031419">
    <property type="term" value="F:cobalamin binding"/>
    <property type="evidence" value="ECO:0007669"/>
    <property type="project" value="InterPro"/>
</dbReference>
<dbReference type="InterPro" id="IPR036724">
    <property type="entry name" value="Cobalamin-bd_sf"/>
</dbReference>
<organism evidence="2 3">
    <name type="scientific">Hominibacterium faecale</name>
    <dbReference type="NCBI Taxonomy" id="2839743"/>
    <lineage>
        <taxon>Bacteria</taxon>
        <taxon>Bacillati</taxon>
        <taxon>Bacillota</taxon>
        <taxon>Clostridia</taxon>
        <taxon>Peptostreptococcales</taxon>
        <taxon>Anaerovoracaceae</taxon>
        <taxon>Hominibacterium</taxon>
    </lineage>
</organism>